<dbReference type="InterPro" id="IPR013783">
    <property type="entry name" value="Ig-like_fold"/>
</dbReference>
<dbReference type="AlphaFoldDB" id="A0A919JQ30"/>
<reference evidence="1" key="1">
    <citation type="submission" date="2021-01" db="EMBL/GenBank/DDBJ databases">
        <title>Whole genome shotgun sequence of Actinoplanes rishiriensis NBRC 108556.</title>
        <authorList>
            <person name="Komaki H."/>
            <person name="Tamura T."/>
        </authorList>
    </citation>
    <scope>NUCLEOTIDE SEQUENCE</scope>
    <source>
        <strain evidence="1">NBRC 108556</strain>
    </source>
</reference>
<comment type="caution">
    <text evidence="1">The sequence shown here is derived from an EMBL/GenBank/DDBJ whole genome shotgun (WGS) entry which is preliminary data.</text>
</comment>
<dbReference type="Proteomes" id="UP000636960">
    <property type="component" value="Unassembled WGS sequence"/>
</dbReference>
<dbReference type="RefSeq" id="WP_203778559.1">
    <property type="nucleotide sequence ID" value="NZ_BOMV01000001.1"/>
</dbReference>
<dbReference type="EMBL" id="BOMV01000001">
    <property type="protein sequence ID" value="GIE92805.1"/>
    <property type="molecule type" value="Genomic_DNA"/>
</dbReference>
<organism evidence="1 2">
    <name type="scientific">Paractinoplanes rishiriensis</name>
    <dbReference type="NCBI Taxonomy" id="1050105"/>
    <lineage>
        <taxon>Bacteria</taxon>
        <taxon>Bacillati</taxon>
        <taxon>Actinomycetota</taxon>
        <taxon>Actinomycetes</taxon>
        <taxon>Micromonosporales</taxon>
        <taxon>Micromonosporaceae</taxon>
        <taxon>Paractinoplanes</taxon>
    </lineage>
</organism>
<dbReference type="Gene3D" id="2.60.40.10">
    <property type="entry name" value="Immunoglobulins"/>
    <property type="match status" value="1"/>
</dbReference>
<protein>
    <recommendedName>
        <fullName evidence="3">Fibronectin type-III domain-containing protein</fullName>
    </recommendedName>
</protein>
<dbReference type="SUPFAM" id="SSF49265">
    <property type="entry name" value="Fibronectin type III"/>
    <property type="match status" value="1"/>
</dbReference>
<dbReference type="GO" id="GO:0005975">
    <property type="term" value="P:carbohydrate metabolic process"/>
    <property type="evidence" value="ECO:0007669"/>
    <property type="project" value="UniProtKB-ARBA"/>
</dbReference>
<evidence type="ECO:0000313" key="1">
    <source>
        <dbReference type="EMBL" id="GIE92805.1"/>
    </source>
</evidence>
<sequence>MRRQWLATLLLTPLLLSGCGKDGGAPGADEADEATGDSWVLVDQGKATAAPGDASNFKPRAGYPTGYLPLPTTSPAPTPTGTGGCPPVGEIVMNAASVEPGTTSAAVTFYNPGGTGLVQYRITAISQDLQLGDQRDVGWTVLTPGTGCGYLTGTVTGLDPATDYVFSVDAVFTQHDRDGTRSSTVARSGVVRTN</sequence>
<accession>A0A919JQ30</accession>
<dbReference type="InterPro" id="IPR036116">
    <property type="entry name" value="FN3_sf"/>
</dbReference>
<evidence type="ECO:0008006" key="3">
    <source>
        <dbReference type="Google" id="ProtNLM"/>
    </source>
</evidence>
<dbReference type="PROSITE" id="PS51257">
    <property type="entry name" value="PROKAR_LIPOPROTEIN"/>
    <property type="match status" value="1"/>
</dbReference>
<keyword evidence="2" id="KW-1185">Reference proteome</keyword>
<gene>
    <name evidence="1" type="ORF">Ari01nite_02700</name>
</gene>
<proteinExistence type="predicted"/>
<evidence type="ECO:0000313" key="2">
    <source>
        <dbReference type="Proteomes" id="UP000636960"/>
    </source>
</evidence>
<name>A0A919JQ30_9ACTN</name>